<accession>A0A3B1JMF7</accession>
<reference evidence="1" key="4">
    <citation type="submission" date="2025-09" db="UniProtKB">
        <authorList>
            <consortium name="Ensembl"/>
        </authorList>
    </citation>
    <scope>IDENTIFICATION</scope>
</reference>
<reference evidence="2" key="1">
    <citation type="submission" date="2013-03" db="EMBL/GenBank/DDBJ databases">
        <authorList>
            <person name="Jeffery W."/>
            <person name="Warren W."/>
            <person name="Wilson R.K."/>
        </authorList>
    </citation>
    <scope>NUCLEOTIDE SEQUENCE</scope>
    <source>
        <strain evidence="2">female</strain>
    </source>
</reference>
<protein>
    <submittedName>
        <fullName evidence="1">Uncharacterized protein</fullName>
    </submittedName>
</protein>
<reference evidence="2" key="2">
    <citation type="journal article" date="2014" name="Nat. Commun.">
        <title>The cavefish genome reveals candidate genes for eye loss.</title>
        <authorList>
            <person name="McGaugh S.E."/>
            <person name="Gross J.B."/>
            <person name="Aken B."/>
            <person name="Blin M."/>
            <person name="Borowsky R."/>
            <person name="Chalopin D."/>
            <person name="Hinaux H."/>
            <person name="Jeffery W.R."/>
            <person name="Keene A."/>
            <person name="Ma L."/>
            <person name="Minx P."/>
            <person name="Murphy D."/>
            <person name="O'Quin K.E."/>
            <person name="Retaux S."/>
            <person name="Rohner N."/>
            <person name="Searle S.M."/>
            <person name="Stahl B.A."/>
            <person name="Tabin C."/>
            <person name="Volff J.N."/>
            <person name="Yoshizawa M."/>
            <person name="Warren W.C."/>
        </authorList>
    </citation>
    <scope>NUCLEOTIDE SEQUENCE [LARGE SCALE GENOMIC DNA]</scope>
    <source>
        <strain evidence="2">female</strain>
    </source>
</reference>
<evidence type="ECO:0000313" key="1">
    <source>
        <dbReference type="Ensembl" id="ENSAMXP00000043015.1"/>
    </source>
</evidence>
<name>A0A3B1JMF7_ASTMX</name>
<sequence>LMNGKIGEIVKFTWMAAGKERVRAGKPHFKTIRSYRLFHYHKNRYRKDPPQNSITSHKVPSHQMHGNYRVAFKMRFG</sequence>
<dbReference type="InParanoid" id="A0A3B1JMF7"/>
<dbReference type="AlphaFoldDB" id="A0A3B1JMF7"/>
<dbReference type="Proteomes" id="UP000018467">
    <property type="component" value="Unassembled WGS sequence"/>
</dbReference>
<dbReference type="Ensembl" id="ENSAMXT00000040100.1">
    <property type="protein sequence ID" value="ENSAMXP00000043015.1"/>
    <property type="gene ID" value="ENSAMXG00000029138.1"/>
</dbReference>
<reference evidence="1" key="3">
    <citation type="submission" date="2025-08" db="UniProtKB">
        <authorList>
            <consortium name="Ensembl"/>
        </authorList>
    </citation>
    <scope>IDENTIFICATION</scope>
</reference>
<evidence type="ECO:0000313" key="2">
    <source>
        <dbReference type="Proteomes" id="UP000018467"/>
    </source>
</evidence>
<keyword evidence="2" id="KW-1185">Reference proteome</keyword>
<organism evidence="1 2">
    <name type="scientific">Astyanax mexicanus</name>
    <name type="common">Blind cave fish</name>
    <name type="synonym">Astyanax fasciatus mexicanus</name>
    <dbReference type="NCBI Taxonomy" id="7994"/>
    <lineage>
        <taxon>Eukaryota</taxon>
        <taxon>Metazoa</taxon>
        <taxon>Chordata</taxon>
        <taxon>Craniata</taxon>
        <taxon>Vertebrata</taxon>
        <taxon>Euteleostomi</taxon>
        <taxon>Actinopterygii</taxon>
        <taxon>Neopterygii</taxon>
        <taxon>Teleostei</taxon>
        <taxon>Ostariophysi</taxon>
        <taxon>Characiformes</taxon>
        <taxon>Characoidei</taxon>
        <taxon>Acestrorhamphidae</taxon>
        <taxon>Acestrorhamphinae</taxon>
        <taxon>Astyanax</taxon>
    </lineage>
</organism>
<proteinExistence type="predicted"/>